<name>A0A9W6C5Z0_9FIRM</name>
<dbReference type="Gene3D" id="2.160.20.10">
    <property type="entry name" value="Single-stranded right-handed beta-helix, Pectin lyase-like"/>
    <property type="match status" value="1"/>
</dbReference>
<dbReference type="EMBL" id="BSBO01000003">
    <property type="protein sequence ID" value="GLG03317.1"/>
    <property type="molecule type" value="Genomic_DNA"/>
</dbReference>
<sequence>MAERELVKQAYLTGERPLFHAEHTDVYDTIFTDGESPLKESGDIRLYGSMFKWKYPLWYCNHIYAEDCTWFEMARAGVWYTNDITVKNAVIEAPKNFRRCQGVHLEYVTFPNAAETFWNCSDVTMEHVTAKGDYFAMNSENMKLSDFQLIGNYSFDGVKNMEIRNAKMLSKDAFWNSENVTVYDSFISGEYLGWNAKNLTLINCTIESLQGMCYIDNLVMKNCRLLNTTLAFEYSTVDAEIHGKVDSILNPSGGTICADEIGELIIEKDRIDPEKTRICCKSVEEKLDRFCA</sequence>
<gene>
    <name evidence="1" type="ORF">Selli1_04910</name>
</gene>
<dbReference type="Proteomes" id="UP001145145">
    <property type="component" value="Unassembled WGS sequence"/>
</dbReference>
<dbReference type="Pfam" id="PF12541">
    <property type="entry name" value="DUF3737"/>
    <property type="match status" value="1"/>
</dbReference>
<dbReference type="SUPFAM" id="SSF51126">
    <property type="entry name" value="Pectin lyase-like"/>
    <property type="match status" value="1"/>
</dbReference>
<comment type="caution">
    <text evidence="1">The sequence shown here is derived from an EMBL/GenBank/DDBJ whole genome shotgun (WGS) entry which is preliminary data.</text>
</comment>
<accession>A0A9W6C5Z0</accession>
<dbReference type="InterPro" id="IPR011050">
    <property type="entry name" value="Pectin_lyase_fold/virulence"/>
</dbReference>
<evidence type="ECO:0008006" key="3">
    <source>
        <dbReference type="Google" id="ProtNLM"/>
    </source>
</evidence>
<reference evidence="1 2" key="1">
    <citation type="journal article" date="2023" name="Int. J. Syst. Evol. Microbiol.">
        <title>Sellimonas catena sp. nov., isolated from human faeces.</title>
        <authorList>
            <person name="Hisatomi A."/>
            <person name="Ohkuma M."/>
            <person name="Sakamoto M."/>
        </authorList>
    </citation>
    <scope>NUCLEOTIDE SEQUENCE [LARGE SCALE GENOMIC DNA]</scope>
    <source>
        <strain evidence="1 2">12EGH17</strain>
    </source>
</reference>
<evidence type="ECO:0000313" key="2">
    <source>
        <dbReference type="Proteomes" id="UP001145145"/>
    </source>
</evidence>
<dbReference type="InterPro" id="IPR022208">
    <property type="entry name" value="DUF3737"/>
</dbReference>
<proteinExistence type="predicted"/>
<keyword evidence="2" id="KW-1185">Reference proteome</keyword>
<evidence type="ECO:0000313" key="1">
    <source>
        <dbReference type="EMBL" id="GLG03317.1"/>
    </source>
</evidence>
<protein>
    <recommendedName>
        <fullName evidence="3">DUF3737 family protein</fullName>
    </recommendedName>
</protein>
<organism evidence="1 2">
    <name type="scientific">Sellimonas catena</name>
    <dbReference type="NCBI Taxonomy" id="2994035"/>
    <lineage>
        <taxon>Bacteria</taxon>
        <taxon>Bacillati</taxon>
        <taxon>Bacillota</taxon>
        <taxon>Clostridia</taxon>
        <taxon>Lachnospirales</taxon>
        <taxon>Lachnospiraceae</taxon>
        <taxon>Sellimonas</taxon>
    </lineage>
</organism>
<dbReference type="RefSeq" id="WP_087167004.1">
    <property type="nucleotide sequence ID" value="NZ_BSBO01000003.1"/>
</dbReference>
<dbReference type="InterPro" id="IPR012334">
    <property type="entry name" value="Pectin_lyas_fold"/>
</dbReference>
<dbReference type="AlphaFoldDB" id="A0A9W6C5Z0"/>